<evidence type="ECO:0000256" key="7">
    <source>
        <dbReference type="ARBA" id="ARBA00022842"/>
    </source>
</evidence>
<dbReference type="CDD" id="cd02080">
    <property type="entry name" value="P-type_ATPase_cation"/>
    <property type="match status" value="1"/>
</dbReference>
<feature type="domain" description="Cation-transporting P-type ATPase N-terminal" evidence="12">
    <location>
        <begin position="12"/>
        <end position="86"/>
    </location>
</feature>
<dbReference type="InterPro" id="IPR001757">
    <property type="entry name" value="P_typ_ATPase"/>
</dbReference>
<evidence type="ECO:0000256" key="11">
    <source>
        <dbReference type="SAM" id="Phobius"/>
    </source>
</evidence>
<dbReference type="GO" id="GO:1902600">
    <property type="term" value="P:proton transmembrane transport"/>
    <property type="evidence" value="ECO:0007669"/>
    <property type="project" value="TreeGrafter"/>
</dbReference>
<evidence type="ECO:0000256" key="10">
    <source>
        <dbReference type="ARBA" id="ARBA00023136"/>
    </source>
</evidence>
<feature type="transmembrane region" description="Helical" evidence="11">
    <location>
        <begin position="837"/>
        <end position="859"/>
    </location>
</feature>
<dbReference type="GO" id="GO:1990573">
    <property type="term" value="P:potassium ion import across plasma membrane"/>
    <property type="evidence" value="ECO:0007669"/>
    <property type="project" value="TreeGrafter"/>
</dbReference>
<dbReference type="FunFam" id="3.40.50.1000:FF:000028">
    <property type="entry name" value="Calcium-transporting P-type ATPase, putative"/>
    <property type="match status" value="1"/>
</dbReference>
<dbReference type="InterPro" id="IPR059000">
    <property type="entry name" value="ATPase_P-type_domA"/>
</dbReference>
<feature type="transmembrane region" description="Helical" evidence="11">
    <location>
        <begin position="253"/>
        <end position="273"/>
    </location>
</feature>
<evidence type="ECO:0000259" key="12">
    <source>
        <dbReference type="SMART" id="SM00831"/>
    </source>
</evidence>
<keyword evidence="6" id="KW-0067">ATP-binding</keyword>
<dbReference type="GO" id="GO:0006883">
    <property type="term" value="P:intracellular sodium ion homeostasis"/>
    <property type="evidence" value="ECO:0007669"/>
    <property type="project" value="TreeGrafter"/>
</dbReference>
<dbReference type="Proteomes" id="UP000266389">
    <property type="component" value="Unassembled WGS sequence"/>
</dbReference>
<dbReference type="InterPro" id="IPR023298">
    <property type="entry name" value="ATPase_P-typ_TM_dom_sf"/>
</dbReference>
<keyword evidence="7" id="KW-0460">Magnesium</keyword>
<dbReference type="NCBIfam" id="TIGR01494">
    <property type="entry name" value="ATPase_P-type"/>
    <property type="match status" value="2"/>
</dbReference>
<dbReference type="FunFam" id="3.40.50.1000:FF:000001">
    <property type="entry name" value="Phospholipid-transporting ATPase IC"/>
    <property type="match status" value="1"/>
</dbReference>
<dbReference type="Pfam" id="PF00689">
    <property type="entry name" value="Cation_ATPase_C"/>
    <property type="match status" value="1"/>
</dbReference>
<keyword evidence="10 11" id="KW-0472">Membrane</keyword>
<feature type="transmembrane region" description="Helical" evidence="11">
    <location>
        <begin position="879"/>
        <end position="899"/>
    </location>
</feature>
<feature type="transmembrane region" description="Helical" evidence="11">
    <location>
        <begin position="772"/>
        <end position="794"/>
    </location>
</feature>
<dbReference type="AlphaFoldDB" id="A0A395LXR9"/>
<accession>A0A395LXR9</accession>
<dbReference type="SUPFAM" id="SSF56784">
    <property type="entry name" value="HAD-like"/>
    <property type="match status" value="1"/>
</dbReference>
<keyword evidence="8" id="KW-1278">Translocase</keyword>
<dbReference type="PANTHER" id="PTHR43294:SF20">
    <property type="entry name" value="P-TYPE ATPASE"/>
    <property type="match status" value="1"/>
</dbReference>
<evidence type="ECO:0000256" key="1">
    <source>
        <dbReference type="ARBA" id="ARBA00004127"/>
    </source>
</evidence>
<dbReference type="GO" id="GO:0012505">
    <property type="term" value="C:endomembrane system"/>
    <property type="evidence" value="ECO:0007669"/>
    <property type="project" value="UniProtKB-SubCell"/>
</dbReference>
<dbReference type="SFLD" id="SFLDS00003">
    <property type="entry name" value="Haloacid_Dehalogenase"/>
    <property type="match status" value="1"/>
</dbReference>
<comment type="subcellular location">
    <subcellularLocation>
        <location evidence="1">Endomembrane system</location>
        <topology evidence="1">Multi-pass membrane protein</topology>
    </subcellularLocation>
</comment>
<dbReference type="SUPFAM" id="SSF81653">
    <property type="entry name" value="Calcium ATPase, transduction domain A"/>
    <property type="match status" value="1"/>
</dbReference>
<keyword evidence="3" id="KW-0597">Phosphoprotein</keyword>
<dbReference type="EMBL" id="PHFL01000067">
    <property type="protein sequence ID" value="RFM23363.1"/>
    <property type="molecule type" value="Genomic_DNA"/>
</dbReference>
<dbReference type="SUPFAM" id="SSF81665">
    <property type="entry name" value="Calcium ATPase, transmembrane domain M"/>
    <property type="match status" value="1"/>
</dbReference>
<dbReference type="PROSITE" id="PS00154">
    <property type="entry name" value="ATPASE_E1_E2"/>
    <property type="match status" value="1"/>
</dbReference>
<dbReference type="GO" id="GO:0030007">
    <property type="term" value="P:intracellular potassium ion homeostasis"/>
    <property type="evidence" value="ECO:0007669"/>
    <property type="project" value="TreeGrafter"/>
</dbReference>
<proteinExistence type="inferred from homology"/>
<feature type="transmembrane region" description="Helical" evidence="11">
    <location>
        <begin position="90"/>
        <end position="106"/>
    </location>
</feature>
<dbReference type="Gene3D" id="2.70.150.10">
    <property type="entry name" value="Calcium-transporting ATPase, cytoplasmic transduction domain A"/>
    <property type="match status" value="1"/>
</dbReference>
<sequence>MIVEKELKKSTTWFQLDVEHVLQQLDVSPTQGLSSEEVRRRQSKYGLNAIPKKKQKTPLELFLQQFTQPLVVILLIATVITALLQEWVDSSVIFGVVFVNAVIGFIQESKALKAIEALAKSVASEATVIRDGEKRRIPSVELTIGDVVLLQSGDKVPADLRLVQVRELQVDESSLTGESVPVIKQTDALDADTVLGDRSNMAYSSTLVTYGTGVGVVVAIGRNTEIGKINEMIAEADVLETPLTQSIARFSKVLLYVILSLAALTFVVGLVRGERWVDMFMAAVALAVAAIPEGLPAAVTITLAIGVARMAKRNAIIRKLPAVETLGSASVICSDKTGTLTQNQMTVQKIYAGSKLYSVTGVGYEPSGQFMHGEQAVSATENQALKETLICGLLCNDSNLIFVDGQWKIEGDPTEGALIVSAQKAGFTRKTLLSHLPRVDTIPFESAYQYMATLHARQEMNDTVVYVKGSVERLLERAQSALSDTGELATLDAKRILQQADTLASQGLRVLAFAYKIFDRSKTTLSHADISDGLIFLGLQAMIDPPRPEAIEAVAACQSAGICVKMITGDHELTALAIAQRLGIASPQATMDSVINGKTLTTLPEEQLPEVVEKTSVFARVAPGDKLRLVKALQKKGYIVAMTGDGVNDAPSLKQANIGIAMGIAGTDVAKEAADMILTDDNFATIEAAVEEGRNVYDNLVKFITWTLPTNFGEGLVILASVVAGLTLPILPVQLLWINMTTAILLGLMLAFEPKEPGIMNRPPREPNEPILTTSLVVRIIIVGTLLCVGALLFFELALQNGRTDAEARTIAVNIFVLGELFYLFNCRSLRYSMFKIGLFSNPLIWLGVSGMLALQVLYTYLPFMNVAFHSAPLTLADWGISCVPGLIIYAVIGLLKYWRYGRHAA</sequence>
<dbReference type="PANTHER" id="PTHR43294">
    <property type="entry name" value="SODIUM/POTASSIUM-TRANSPORTING ATPASE SUBUNIT ALPHA"/>
    <property type="match status" value="1"/>
</dbReference>
<evidence type="ECO:0000313" key="14">
    <source>
        <dbReference type="Proteomes" id="UP000266389"/>
    </source>
</evidence>
<dbReference type="InterPro" id="IPR023299">
    <property type="entry name" value="ATPase_P-typ_cyto_dom_N"/>
</dbReference>
<dbReference type="FunFam" id="2.70.150.10:FF:000160">
    <property type="entry name" value="Sarcoplasmic/endoplasmic reticulum calcium ATPase 1"/>
    <property type="match status" value="1"/>
</dbReference>
<evidence type="ECO:0000256" key="8">
    <source>
        <dbReference type="ARBA" id="ARBA00022967"/>
    </source>
</evidence>
<dbReference type="GO" id="GO:0005391">
    <property type="term" value="F:P-type sodium:potassium-exchanging transporter activity"/>
    <property type="evidence" value="ECO:0007669"/>
    <property type="project" value="TreeGrafter"/>
</dbReference>
<dbReference type="SFLD" id="SFLDF00027">
    <property type="entry name" value="p-type_atpase"/>
    <property type="match status" value="1"/>
</dbReference>
<keyword evidence="5" id="KW-0547">Nucleotide-binding</keyword>
<dbReference type="Pfam" id="PF00122">
    <property type="entry name" value="E1-E2_ATPase"/>
    <property type="match status" value="1"/>
</dbReference>
<evidence type="ECO:0000256" key="2">
    <source>
        <dbReference type="ARBA" id="ARBA00005675"/>
    </source>
</evidence>
<dbReference type="InterPro" id="IPR044492">
    <property type="entry name" value="P_typ_ATPase_HD_dom"/>
</dbReference>
<dbReference type="InterPro" id="IPR018303">
    <property type="entry name" value="ATPase_P-typ_P_site"/>
</dbReference>
<dbReference type="InterPro" id="IPR006068">
    <property type="entry name" value="ATPase_P-typ_cation-transptr_C"/>
</dbReference>
<dbReference type="PRINTS" id="PR00120">
    <property type="entry name" value="HATPASE"/>
</dbReference>
<dbReference type="InterPro" id="IPR036412">
    <property type="entry name" value="HAD-like_sf"/>
</dbReference>
<dbReference type="SMART" id="SM00831">
    <property type="entry name" value="Cation_ATPase_N"/>
    <property type="match status" value="1"/>
</dbReference>
<dbReference type="SFLD" id="SFLDG00002">
    <property type="entry name" value="C1.7:_P-type_atpase_like"/>
    <property type="match status" value="1"/>
</dbReference>
<dbReference type="InterPro" id="IPR004014">
    <property type="entry name" value="ATPase_P-typ_cation-transptr_N"/>
</dbReference>
<dbReference type="SUPFAM" id="SSF81660">
    <property type="entry name" value="Metal cation-transporting ATPase, ATP-binding domain N"/>
    <property type="match status" value="1"/>
</dbReference>
<evidence type="ECO:0000256" key="9">
    <source>
        <dbReference type="ARBA" id="ARBA00022989"/>
    </source>
</evidence>
<gene>
    <name evidence="13" type="ORF">D0433_11760</name>
</gene>
<feature type="transmembrane region" description="Helical" evidence="11">
    <location>
        <begin position="61"/>
        <end position="84"/>
    </location>
</feature>
<dbReference type="PRINTS" id="PR00119">
    <property type="entry name" value="CATATPASE"/>
</dbReference>
<protein>
    <submittedName>
        <fullName evidence="13">Cation-transporting P-type ATPase</fullName>
    </submittedName>
</protein>
<evidence type="ECO:0000256" key="4">
    <source>
        <dbReference type="ARBA" id="ARBA00022692"/>
    </source>
</evidence>
<dbReference type="GO" id="GO:0036376">
    <property type="term" value="P:sodium ion export across plasma membrane"/>
    <property type="evidence" value="ECO:0007669"/>
    <property type="project" value="TreeGrafter"/>
</dbReference>
<dbReference type="InterPro" id="IPR023214">
    <property type="entry name" value="HAD_sf"/>
</dbReference>
<feature type="transmembrane region" description="Helical" evidence="11">
    <location>
        <begin position="806"/>
        <end position="825"/>
    </location>
</feature>
<dbReference type="GO" id="GO:0005886">
    <property type="term" value="C:plasma membrane"/>
    <property type="evidence" value="ECO:0007669"/>
    <property type="project" value="TreeGrafter"/>
</dbReference>
<evidence type="ECO:0000313" key="13">
    <source>
        <dbReference type="EMBL" id="RFM23363.1"/>
    </source>
</evidence>
<comment type="similarity">
    <text evidence="2">Belongs to the cation transport ATPase (P-type) (TC 3.A.3) family. Type IIA subfamily.</text>
</comment>
<comment type="caution">
    <text evidence="13">The sequence shown here is derived from an EMBL/GenBank/DDBJ whole genome shotgun (WGS) entry which is preliminary data.</text>
</comment>
<dbReference type="GO" id="GO:0005524">
    <property type="term" value="F:ATP binding"/>
    <property type="evidence" value="ECO:0007669"/>
    <property type="project" value="UniProtKB-KW"/>
</dbReference>
<dbReference type="Gene3D" id="1.20.1110.10">
    <property type="entry name" value="Calcium-transporting ATPase, transmembrane domain"/>
    <property type="match status" value="1"/>
</dbReference>
<feature type="transmembrane region" description="Helical" evidence="11">
    <location>
        <begin position="712"/>
        <end position="730"/>
    </location>
</feature>
<evidence type="ECO:0000256" key="5">
    <source>
        <dbReference type="ARBA" id="ARBA00022741"/>
    </source>
</evidence>
<dbReference type="Gene3D" id="3.40.1110.10">
    <property type="entry name" value="Calcium-transporting ATPase, cytoplasmic domain N"/>
    <property type="match status" value="1"/>
</dbReference>
<evidence type="ECO:0000256" key="6">
    <source>
        <dbReference type="ARBA" id="ARBA00022840"/>
    </source>
</evidence>
<name>A0A395LXR9_9BACT</name>
<dbReference type="InterPro" id="IPR050510">
    <property type="entry name" value="Cation_transp_ATPase_P-type"/>
</dbReference>
<dbReference type="InterPro" id="IPR008250">
    <property type="entry name" value="ATPase_P-typ_transduc_dom_A_sf"/>
</dbReference>
<reference evidence="13 14" key="1">
    <citation type="journal article" date="2011" name="ISME J.">
        <title>Community ecology of hot spring cyanobacterial mats: predominant populations and their functional potential.</title>
        <authorList>
            <person name="Klatt C.G."/>
            <person name="Wood J.M."/>
            <person name="Rusch D.B."/>
            <person name="Bateson M.M."/>
            <person name="Hamamura N."/>
            <person name="Heidelberg J.F."/>
            <person name="Grossman A.R."/>
            <person name="Bhaya D."/>
            <person name="Cohan F.M."/>
            <person name="Kuhl M."/>
            <person name="Bryant D.A."/>
            <person name="Ward D.M."/>
        </authorList>
    </citation>
    <scope>NUCLEOTIDE SEQUENCE [LARGE SCALE GENOMIC DNA]</scope>
    <source>
        <strain evidence="13">OS</strain>
    </source>
</reference>
<organism evidence="13 14">
    <name type="scientific">Candidatus Thermochlorobacter aerophilus</name>
    <dbReference type="NCBI Taxonomy" id="1868324"/>
    <lineage>
        <taxon>Bacteria</taxon>
        <taxon>Pseudomonadati</taxon>
        <taxon>Chlorobiota</taxon>
        <taxon>Chlorobiia</taxon>
        <taxon>Chlorobiales</taxon>
        <taxon>Candidatus Thermochlorobacteriaceae</taxon>
        <taxon>Candidatus Thermochlorobacter</taxon>
    </lineage>
</organism>
<keyword evidence="9 11" id="KW-1133">Transmembrane helix</keyword>
<dbReference type="Gene3D" id="3.40.50.1000">
    <property type="entry name" value="HAD superfamily/HAD-like"/>
    <property type="match status" value="1"/>
</dbReference>
<feature type="transmembrane region" description="Helical" evidence="11">
    <location>
        <begin position="736"/>
        <end position="752"/>
    </location>
</feature>
<evidence type="ECO:0000256" key="3">
    <source>
        <dbReference type="ARBA" id="ARBA00022553"/>
    </source>
</evidence>
<keyword evidence="4 11" id="KW-0812">Transmembrane</keyword>
<dbReference type="GO" id="GO:0016887">
    <property type="term" value="F:ATP hydrolysis activity"/>
    <property type="evidence" value="ECO:0007669"/>
    <property type="project" value="InterPro"/>
</dbReference>
<dbReference type="Pfam" id="PF13246">
    <property type="entry name" value="Cation_ATPase"/>
    <property type="match status" value="1"/>
</dbReference>
<feature type="transmembrane region" description="Helical" evidence="11">
    <location>
        <begin position="279"/>
        <end position="308"/>
    </location>
</feature>
<dbReference type="Pfam" id="PF00690">
    <property type="entry name" value="Cation_ATPase_N"/>
    <property type="match status" value="1"/>
</dbReference>